<keyword evidence="2" id="KW-1185">Reference proteome</keyword>
<gene>
    <name evidence="1" type="ORF">DERYTH_LOCUS26502</name>
</gene>
<proteinExistence type="predicted"/>
<accession>A0A9N9P9B6</accession>
<organism evidence="1 2">
    <name type="scientific">Dentiscutata erythropus</name>
    <dbReference type="NCBI Taxonomy" id="1348616"/>
    <lineage>
        <taxon>Eukaryota</taxon>
        <taxon>Fungi</taxon>
        <taxon>Fungi incertae sedis</taxon>
        <taxon>Mucoromycota</taxon>
        <taxon>Glomeromycotina</taxon>
        <taxon>Glomeromycetes</taxon>
        <taxon>Diversisporales</taxon>
        <taxon>Gigasporaceae</taxon>
        <taxon>Dentiscutata</taxon>
    </lineage>
</organism>
<feature type="non-terminal residue" evidence="1">
    <location>
        <position position="1"/>
    </location>
</feature>
<reference evidence="1" key="1">
    <citation type="submission" date="2021-06" db="EMBL/GenBank/DDBJ databases">
        <authorList>
            <person name="Kallberg Y."/>
            <person name="Tangrot J."/>
            <person name="Rosling A."/>
        </authorList>
    </citation>
    <scope>NUCLEOTIDE SEQUENCE</scope>
    <source>
        <strain evidence="1">MA453B</strain>
    </source>
</reference>
<protein>
    <submittedName>
        <fullName evidence="1">13221_t:CDS:1</fullName>
    </submittedName>
</protein>
<evidence type="ECO:0000313" key="2">
    <source>
        <dbReference type="Proteomes" id="UP000789405"/>
    </source>
</evidence>
<name>A0A9N9P9B6_9GLOM</name>
<dbReference type="AlphaFoldDB" id="A0A9N9P9B6"/>
<sequence length="44" mass="4822">ASIHEYLFPASLQLFADSLGRNLTDSIPVKILGDRDMGLDLFGD</sequence>
<dbReference type="Proteomes" id="UP000789405">
    <property type="component" value="Unassembled WGS sequence"/>
</dbReference>
<dbReference type="OrthoDB" id="2431392at2759"/>
<evidence type="ECO:0000313" key="1">
    <source>
        <dbReference type="EMBL" id="CAG8817800.1"/>
    </source>
</evidence>
<dbReference type="EMBL" id="CAJVPY010055718">
    <property type="protein sequence ID" value="CAG8817800.1"/>
    <property type="molecule type" value="Genomic_DNA"/>
</dbReference>
<comment type="caution">
    <text evidence="1">The sequence shown here is derived from an EMBL/GenBank/DDBJ whole genome shotgun (WGS) entry which is preliminary data.</text>
</comment>